<organism evidence="3 4">
    <name type="scientific">Aureispira anguillae</name>
    <dbReference type="NCBI Taxonomy" id="2864201"/>
    <lineage>
        <taxon>Bacteria</taxon>
        <taxon>Pseudomonadati</taxon>
        <taxon>Bacteroidota</taxon>
        <taxon>Saprospiria</taxon>
        <taxon>Saprospirales</taxon>
        <taxon>Saprospiraceae</taxon>
        <taxon>Aureispira</taxon>
    </lineage>
</organism>
<evidence type="ECO:0000313" key="3">
    <source>
        <dbReference type="EMBL" id="BDS14711.1"/>
    </source>
</evidence>
<dbReference type="Gene3D" id="2.60.120.260">
    <property type="entry name" value="Galactose-binding domain-like"/>
    <property type="match status" value="1"/>
</dbReference>
<protein>
    <submittedName>
        <fullName evidence="3">T9SS type A sorting domain-containing protein</fullName>
    </submittedName>
</protein>
<dbReference type="InterPro" id="IPR008979">
    <property type="entry name" value="Galactose-bd-like_sf"/>
</dbReference>
<name>A0A916DX53_9BACT</name>
<feature type="domain" description="Secretion system C-terminal sorting" evidence="2">
    <location>
        <begin position="267"/>
        <end position="333"/>
    </location>
</feature>
<accession>A0A916DX53</accession>
<reference evidence="3" key="1">
    <citation type="submission" date="2022-09" db="EMBL/GenBank/DDBJ databases">
        <title>Aureispira anguillicida sp. nov., isolated from Leptocephalus of Japanese eel Anguilla japonica.</title>
        <authorList>
            <person name="Yuasa K."/>
            <person name="Mekata T."/>
            <person name="Ikunari K."/>
        </authorList>
    </citation>
    <scope>NUCLEOTIDE SEQUENCE</scope>
    <source>
        <strain evidence="3">EL160426</strain>
    </source>
</reference>
<sequence>MKTLLLLFSLLMVSSANAQTIINGSFDSGSSNWSCAPEAGNNETVYGGFDPSNRVAEVDAAAGLCQTITGFTIGNTYTLSFDCSRRTNCGPTLQSMDININGGALSTSVSRNGTAFAWVNESFSFTATATTHTITFDGTSTSTCGLIINDVSLASAPNTLPIIVERFEVAIVNQTAQINWSTVTEINNAFFALEHSTNGLDWNLLDKVDGAGNSSLELDYALTHFNPVVGYNYYRLKQVDFDGKFTYSNVIVAEFKSAYNYPKITVSPNPVDHQLKLTGPFSERSSIRVFNAMGKEVSNAVIIDQHPSYSSLNVAALKTGIYFLKTKNSVRKIQKQ</sequence>
<evidence type="ECO:0000313" key="4">
    <source>
        <dbReference type="Proteomes" id="UP001060919"/>
    </source>
</evidence>
<dbReference type="KEGG" id="aup:AsAng_0054920"/>
<evidence type="ECO:0000256" key="1">
    <source>
        <dbReference type="SAM" id="SignalP"/>
    </source>
</evidence>
<feature type="chain" id="PRO_5037288428" evidence="1">
    <location>
        <begin position="19"/>
        <end position="336"/>
    </location>
</feature>
<feature type="signal peptide" evidence="1">
    <location>
        <begin position="1"/>
        <end position="18"/>
    </location>
</feature>
<keyword evidence="1" id="KW-0732">Signal</keyword>
<proteinExistence type="predicted"/>
<dbReference type="Pfam" id="PF18962">
    <property type="entry name" value="Por_Secre_tail"/>
    <property type="match status" value="1"/>
</dbReference>
<keyword evidence="4" id="KW-1185">Reference proteome</keyword>
<dbReference type="RefSeq" id="WP_264789924.1">
    <property type="nucleotide sequence ID" value="NZ_AP026867.1"/>
</dbReference>
<gene>
    <name evidence="3" type="ORF">AsAng_0054920</name>
</gene>
<evidence type="ECO:0000259" key="2">
    <source>
        <dbReference type="Pfam" id="PF18962"/>
    </source>
</evidence>
<dbReference type="InterPro" id="IPR026444">
    <property type="entry name" value="Secre_tail"/>
</dbReference>
<dbReference type="SUPFAM" id="SSF49785">
    <property type="entry name" value="Galactose-binding domain-like"/>
    <property type="match status" value="1"/>
</dbReference>
<dbReference type="NCBIfam" id="TIGR04183">
    <property type="entry name" value="Por_Secre_tail"/>
    <property type="match status" value="1"/>
</dbReference>
<dbReference type="EMBL" id="AP026867">
    <property type="protein sequence ID" value="BDS14711.1"/>
    <property type="molecule type" value="Genomic_DNA"/>
</dbReference>
<dbReference type="Proteomes" id="UP001060919">
    <property type="component" value="Chromosome"/>
</dbReference>
<dbReference type="AlphaFoldDB" id="A0A916DX53"/>